<comment type="caution">
    <text evidence="7">The sequence shown here is derived from an EMBL/GenBank/DDBJ whole genome shotgun (WGS) entry which is preliminary data.</text>
</comment>
<evidence type="ECO:0000256" key="2">
    <source>
        <dbReference type="ARBA" id="ARBA00022692"/>
    </source>
</evidence>
<evidence type="ECO:0000313" key="7">
    <source>
        <dbReference type="EMBL" id="GGY05460.1"/>
    </source>
</evidence>
<sequence>MQLIELFTEPRRALAAVAESPTVLLPFLIVLALSLSGVLVYYARVDGAWMVDAILSASGKLSAKELEQARQFSSPGTMKWLTLIGIGVGSVIALLVMGGFFKLAGKLAGMNRSYRHWLAFHAWTSLPMALSALVILIGAFAMPSRTLHTDLQLTHLAPLVFQPEEDSPWKAFLEGFDLMFLWSITLVFIGWQVWGGSRRTAAIVALLPVLAVYGIWALAIVLTR</sequence>
<accession>A0A918NYA3</accession>
<dbReference type="EMBL" id="BMYX01000001">
    <property type="protein sequence ID" value="GGY05460.1"/>
    <property type="molecule type" value="Genomic_DNA"/>
</dbReference>
<dbReference type="RefSeq" id="WP_189530797.1">
    <property type="nucleotide sequence ID" value="NZ_BMYX01000001.1"/>
</dbReference>
<dbReference type="InterPro" id="IPR006977">
    <property type="entry name" value="Yip1_dom"/>
</dbReference>
<evidence type="ECO:0000256" key="4">
    <source>
        <dbReference type="ARBA" id="ARBA00023136"/>
    </source>
</evidence>
<keyword evidence="4 5" id="KW-0472">Membrane</keyword>
<dbReference type="AlphaFoldDB" id="A0A918NYA3"/>
<feature type="transmembrane region" description="Helical" evidence="5">
    <location>
        <begin position="201"/>
        <end position="222"/>
    </location>
</feature>
<name>A0A918NYA3_9NEIS</name>
<protein>
    <recommendedName>
        <fullName evidence="6">Yip1 domain-containing protein</fullName>
    </recommendedName>
</protein>
<keyword evidence="8" id="KW-1185">Reference proteome</keyword>
<evidence type="ECO:0000256" key="3">
    <source>
        <dbReference type="ARBA" id="ARBA00022989"/>
    </source>
</evidence>
<keyword evidence="2 5" id="KW-0812">Transmembrane</keyword>
<feature type="transmembrane region" description="Helical" evidence="5">
    <location>
        <begin position="21"/>
        <end position="43"/>
    </location>
</feature>
<reference evidence="7" key="1">
    <citation type="journal article" date="2014" name="Int. J. Syst. Evol. Microbiol.">
        <title>Complete genome sequence of Corynebacterium casei LMG S-19264T (=DSM 44701T), isolated from a smear-ripened cheese.</title>
        <authorList>
            <consortium name="US DOE Joint Genome Institute (JGI-PGF)"/>
            <person name="Walter F."/>
            <person name="Albersmeier A."/>
            <person name="Kalinowski J."/>
            <person name="Ruckert C."/>
        </authorList>
    </citation>
    <scope>NUCLEOTIDE SEQUENCE</scope>
    <source>
        <strain evidence="7">KCTC 32182</strain>
    </source>
</reference>
<evidence type="ECO:0000256" key="1">
    <source>
        <dbReference type="ARBA" id="ARBA00004141"/>
    </source>
</evidence>
<reference evidence="7" key="2">
    <citation type="submission" date="2020-09" db="EMBL/GenBank/DDBJ databases">
        <authorList>
            <person name="Sun Q."/>
            <person name="Kim S."/>
        </authorList>
    </citation>
    <scope>NUCLEOTIDE SEQUENCE</scope>
    <source>
        <strain evidence="7">KCTC 32182</strain>
    </source>
</reference>
<feature type="domain" description="Yip1" evidence="6">
    <location>
        <begin position="4"/>
        <end position="218"/>
    </location>
</feature>
<evidence type="ECO:0000259" key="6">
    <source>
        <dbReference type="Pfam" id="PF04893"/>
    </source>
</evidence>
<evidence type="ECO:0000256" key="5">
    <source>
        <dbReference type="SAM" id="Phobius"/>
    </source>
</evidence>
<proteinExistence type="predicted"/>
<comment type="subcellular location">
    <subcellularLocation>
        <location evidence="1">Membrane</location>
        <topology evidence="1">Multi-pass membrane protein</topology>
    </subcellularLocation>
</comment>
<gene>
    <name evidence="7" type="ORF">GCM10011289_05180</name>
</gene>
<evidence type="ECO:0000313" key="8">
    <source>
        <dbReference type="Proteomes" id="UP000645257"/>
    </source>
</evidence>
<dbReference type="Pfam" id="PF04893">
    <property type="entry name" value="Yip1"/>
    <property type="match status" value="1"/>
</dbReference>
<dbReference type="Proteomes" id="UP000645257">
    <property type="component" value="Unassembled WGS sequence"/>
</dbReference>
<feature type="transmembrane region" description="Helical" evidence="5">
    <location>
        <begin position="176"/>
        <end position="194"/>
    </location>
</feature>
<feature type="transmembrane region" description="Helical" evidence="5">
    <location>
        <begin position="80"/>
        <end position="105"/>
    </location>
</feature>
<organism evidence="7 8">
    <name type="scientific">Paludibacterium paludis</name>
    <dbReference type="NCBI Taxonomy" id="1225769"/>
    <lineage>
        <taxon>Bacteria</taxon>
        <taxon>Pseudomonadati</taxon>
        <taxon>Pseudomonadota</taxon>
        <taxon>Betaproteobacteria</taxon>
        <taxon>Neisseriales</taxon>
        <taxon>Chromobacteriaceae</taxon>
        <taxon>Paludibacterium</taxon>
    </lineage>
</organism>
<keyword evidence="3 5" id="KW-1133">Transmembrane helix</keyword>
<feature type="transmembrane region" description="Helical" evidence="5">
    <location>
        <begin position="117"/>
        <end position="141"/>
    </location>
</feature>
<dbReference type="GO" id="GO:0016020">
    <property type="term" value="C:membrane"/>
    <property type="evidence" value="ECO:0007669"/>
    <property type="project" value="UniProtKB-SubCell"/>
</dbReference>